<name>A0A0U5GYL9_9EURY</name>
<evidence type="ECO:0000256" key="1">
    <source>
        <dbReference type="SAM" id="MobiDB-lite"/>
    </source>
</evidence>
<feature type="compositionally biased region" description="Basic residues" evidence="1">
    <location>
        <begin position="1"/>
        <end position="10"/>
    </location>
</feature>
<feature type="region of interest" description="Disordered" evidence="1">
    <location>
        <begin position="1"/>
        <end position="47"/>
    </location>
</feature>
<evidence type="ECO:0000313" key="3">
    <source>
        <dbReference type="Proteomes" id="UP000066737"/>
    </source>
</evidence>
<evidence type="ECO:0000313" key="2">
    <source>
        <dbReference type="EMBL" id="CQH47225.1"/>
    </source>
</evidence>
<dbReference type="AlphaFoldDB" id="A0A0U5GYL9"/>
<dbReference type="Proteomes" id="UP000066737">
    <property type="component" value="Chromosome I"/>
</dbReference>
<protein>
    <submittedName>
        <fullName evidence="2">Uncharacterized protein</fullName>
    </submittedName>
</protein>
<proteinExistence type="predicted"/>
<accession>A0A0U5GYL9</accession>
<dbReference type="KEGG" id="hhb:Hhub_1302"/>
<gene>
    <name evidence="2" type="ORF">HHUB_1302</name>
</gene>
<keyword evidence="3" id="KW-1185">Reference proteome</keyword>
<reference evidence="3" key="1">
    <citation type="journal article" date="2016" name="Environ. Microbiol.">
        <title>The complete genome of a viable archaeum isolated from 123-million-year-old rock salt.</title>
        <authorList>
            <person name="Jaakkola S.T."/>
            <person name="Pfeiffer F."/>
            <person name="Ravantti J.J."/>
            <person name="Guo Q."/>
            <person name="Liu Y."/>
            <person name="Chen X."/>
            <person name="Ma H."/>
            <person name="Yang C."/>
            <person name="Oksanen H.M."/>
            <person name="Bamford D.H."/>
        </authorList>
    </citation>
    <scope>NUCLEOTIDE SEQUENCE</scope>
    <source>
        <strain evidence="3">JI20-1</strain>
    </source>
</reference>
<sequence>MNPVPARRRVVERGQLSGNGRVRRRSAGRTGSLGAETFISASPQEEV</sequence>
<dbReference type="EMBL" id="LN831302">
    <property type="protein sequence ID" value="CQH47225.1"/>
    <property type="molecule type" value="Genomic_DNA"/>
</dbReference>
<organism evidence="2 3">
    <name type="scientific">Halobacterium hubeiense</name>
    <dbReference type="NCBI Taxonomy" id="1407499"/>
    <lineage>
        <taxon>Archaea</taxon>
        <taxon>Methanobacteriati</taxon>
        <taxon>Methanobacteriota</taxon>
        <taxon>Stenosarchaea group</taxon>
        <taxon>Halobacteria</taxon>
        <taxon>Halobacteriales</taxon>
        <taxon>Halobacteriaceae</taxon>
        <taxon>Halobacterium</taxon>
    </lineage>
</organism>